<dbReference type="Proteomes" id="UP000066480">
    <property type="component" value="Chromosome"/>
</dbReference>
<dbReference type="RefSeq" id="WP_052590818.1">
    <property type="nucleotide sequence ID" value="NZ_CP011112.1"/>
</dbReference>
<dbReference type="EMBL" id="CP011112">
    <property type="protein sequence ID" value="AKU15752.1"/>
    <property type="molecule type" value="Genomic_DNA"/>
</dbReference>
<dbReference type="STRING" id="571913.VV02_07625"/>
<reference evidence="2 3" key="1">
    <citation type="submission" date="2015-03" db="EMBL/GenBank/DDBJ databases">
        <title>Luteipulveratus halotolerans sp. nov., a novel actinobacterium (Dermacoccaceae) from Sarawak, Malaysia.</title>
        <authorList>
            <person name="Juboi H."/>
            <person name="Basik A."/>
            <person name="Shamsul S.S."/>
            <person name="Arnold P."/>
            <person name="Schmitt E.K."/>
            <person name="Sanglier J.-J."/>
            <person name="Yeo T."/>
        </authorList>
    </citation>
    <scope>NUCLEOTIDE SEQUENCE [LARGE SCALE GENOMIC DNA]</scope>
    <source>
        <strain evidence="2 3">MN07-A0370</strain>
    </source>
</reference>
<dbReference type="KEGG" id="lmoi:VV02_07625"/>
<feature type="compositionally biased region" description="Basic and acidic residues" evidence="1">
    <location>
        <begin position="72"/>
        <end position="81"/>
    </location>
</feature>
<evidence type="ECO:0000256" key="1">
    <source>
        <dbReference type="SAM" id="MobiDB-lite"/>
    </source>
</evidence>
<name>A0A0K1JGB5_9MICO</name>
<protein>
    <submittedName>
        <fullName evidence="2">Uncharacterized protein</fullName>
    </submittedName>
</protein>
<dbReference type="AlphaFoldDB" id="A0A0K1JGB5"/>
<feature type="region of interest" description="Disordered" evidence="1">
    <location>
        <begin position="39"/>
        <end position="81"/>
    </location>
</feature>
<proteinExistence type="predicted"/>
<accession>A0A0K1JGB5</accession>
<evidence type="ECO:0000313" key="3">
    <source>
        <dbReference type="Proteomes" id="UP000066480"/>
    </source>
</evidence>
<sequence>MRVIPTMNAVSHDGGSYTSLQVGVAVDLSDSLAKQLIEAGVVRSEEDESETPTETPKADPKPRGRKPGPTETKVETPPEDK</sequence>
<keyword evidence="3" id="KW-1185">Reference proteome</keyword>
<organism evidence="2 3">
    <name type="scientific">Luteipulveratus mongoliensis</name>
    <dbReference type="NCBI Taxonomy" id="571913"/>
    <lineage>
        <taxon>Bacteria</taxon>
        <taxon>Bacillati</taxon>
        <taxon>Actinomycetota</taxon>
        <taxon>Actinomycetes</taxon>
        <taxon>Micrococcales</taxon>
        <taxon>Dermacoccaceae</taxon>
        <taxon>Luteipulveratus</taxon>
    </lineage>
</organism>
<gene>
    <name evidence="2" type="ORF">VV02_07625</name>
</gene>
<evidence type="ECO:0000313" key="2">
    <source>
        <dbReference type="EMBL" id="AKU15752.1"/>
    </source>
</evidence>